<dbReference type="Gramene" id="OIT18950">
    <property type="protein sequence ID" value="OIT18950"/>
    <property type="gene ID" value="A4A49_42977"/>
</dbReference>
<dbReference type="AlphaFoldDB" id="A0A1J6JNW4"/>
<sequence>MPDFGNLLDPNIEISSESDSQIQALIVSDPNTQMGFPILHKEDELKLENRVLRQCGGGSVAKRSLDDYVKDWVQRKVNAGVDKNNCFLPFLVHAPKLVECSVCQRLIFPGEEVGCSVRDCMGVFHLKCARERLGLSSPKTFKCPQH</sequence>
<dbReference type="InterPro" id="IPR013083">
    <property type="entry name" value="Znf_RING/FYVE/PHD"/>
</dbReference>
<evidence type="ECO:0000259" key="1">
    <source>
        <dbReference type="Pfam" id="PF22908"/>
    </source>
</evidence>
<dbReference type="STRING" id="49451.A0A1J6JNW4"/>
<dbReference type="Pfam" id="PF22908">
    <property type="entry name" value="PHD_NSD"/>
    <property type="match status" value="1"/>
</dbReference>
<feature type="domain" description="Histone-lysine N-methyltransferase NSD-like PHD zinc finger" evidence="1">
    <location>
        <begin position="99"/>
        <end position="146"/>
    </location>
</feature>
<protein>
    <submittedName>
        <fullName evidence="2">Histone-lysine n-methyltransferase ashr3</fullName>
    </submittedName>
</protein>
<accession>A0A1J6JNW4</accession>
<gene>
    <name evidence="2" type="primary">ASHR3_0</name>
    <name evidence="2" type="ORF">A4A49_42977</name>
</gene>
<dbReference type="SMR" id="A0A1J6JNW4"/>
<dbReference type="GO" id="GO:0032259">
    <property type="term" value="P:methylation"/>
    <property type="evidence" value="ECO:0007669"/>
    <property type="project" value="UniProtKB-KW"/>
</dbReference>
<evidence type="ECO:0000313" key="2">
    <source>
        <dbReference type="EMBL" id="OIT18950.1"/>
    </source>
</evidence>
<name>A0A1J6JNW4_NICAT</name>
<organism evidence="2 3">
    <name type="scientific">Nicotiana attenuata</name>
    <name type="common">Coyote tobacco</name>
    <dbReference type="NCBI Taxonomy" id="49451"/>
    <lineage>
        <taxon>Eukaryota</taxon>
        <taxon>Viridiplantae</taxon>
        <taxon>Streptophyta</taxon>
        <taxon>Embryophyta</taxon>
        <taxon>Tracheophyta</taxon>
        <taxon>Spermatophyta</taxon>
        <taxon>Magnoliopsida</taxon>
        <taxon>eudicotyledons</taxon>
        <taxon>Gunneridae</taxon>
        <taxon>Pentapetalae</taxon>
        <taxon>asterids</taxon>
        <taxon>lamiids</taxon>
        <taxon>Solanales</taxon>
        <taxon>Solanaceae</taxon>
        <taxon>Nicotianoideae</taxon>
        <taxon>Nicotianeae</taxon>
        <taxon>Nicotiana</taxon>
    </lineage>
</organism>
<keyword evidence="3" id="KW-1185">Reference proteome</keyword>
<dbReference type="EMBL" id="MJEQ01013265">
    <property type="protein sequence ID" value="OIT18950.1"/>
    <property type="molecule type" value="Genomic_DNA"/>
</dbReference>
<feature type="non-terminal residue" evidence="2">
    <location>
        <position position="146"/>
    </location>
</feature>
<proteinExistence type="predicted"/>
<reference evidence="2" key="1">
    <citation type="submission" date="2016-11" db="EMBL/GenBank/DDBJ databases">
        <title>The genome of Nicotiana attenuata.</title>
        <authorList>
            <person name="Xu S."/>
            <person name="Brockmoeller T."/>
            <person name="Gaquerel E."/>
            <person name="Navarro A."/>
            <person name="Kuhl H."/>
            <person name="Gase K."/>
            <person name="Ling Z."/>
            <person name="Zhou W."/>
            <person name="Kreitzer C."/>
            <person name="Stanke M."/>
            <person name="Tang H."/>
            <person name="Lyons E."/>
            <person name="Pandey P."/>
            <person name="Pandey S.P."/>
            <person name="Timmermann B."/>
            <person name="Baldwin I.T."/>
        </authorList>
    </citation>
    <scope>NUCLEOTIDE SEQUENCE [LARGE SCALE GENOMIC DNA]</scope>
    <source>
        <strain evidence="2">UT</strain>
    </source>
</reference>
<dbReference type="Proteomes" id="UP000187609">
    <property type="component" value="Unassembled WGS sequence"/>
</dbReference>
<evidence type="ECO:0000313" key="3">
    <source>
        <dbReference type="Proteomes" id="UP000187609"/>
    </source>
</evidence>
<comment type="caution">
    <text evidence="2">The sequence shown here is derived from an EMBL/GenBank/DDBJ whole genome shotgun (WGS) entry which is preliminary data.</text>
</comment>
<dbReference type="GO" id="GO:0008168">
    <property type="term" value="F:methyltransferase activity"/>
    <property type="evidence" value="ECO:0007669"/>
    <property type="project" value="UniProtKB-KW"/>
</dbReference>
<dbReference type="InterPro" id="IPR055198">
    <property type="entry name" value="NSD_PHD"/>
</dbReference>
<dbReference type="Gene3D" id="3.30.40.10">
    <property type="entry name" value="Zinc/RING finger domain, C3HC4 (zinc finger)"/>
    <property type="match status" value="1"/>
</dbReference>